<reference evidence="1 2" key="1">
    <citation type="submission" date="2020-10" db="EMBL/GenBank/DDBJ databases">
        <title>Trueperella pecoris sp. nov. isolated from bovine and porcine specimens.</title>
        <authorList>
            <person name="Schoenecker L."/>
            <person name="Schnydrig P."/>
            <person name="Brodard I."/>
            <person name="Thomann A."/>
            <person name="Hemphill A."/>
            <person name="Rodriguez-Campos S."/>
            <person name="Perreten V."/>
            <person name="Jores J."/>
            <person name="Kittl S."/>
        </authorList>
    </citation>
    <scope>NUCLEOTIDE SEQUENCE [LARGE SCALE GENOMIC DNA]</scope>
    <source>
        <strain evidence="1 2">19OD0592</strain>
    </source>
</reference>
<gene>
    <name evidence="1" type="ORF">INS90_06730</name>
</gene>
<organism evidence="1 2">
    <name type="scientific">Trueperella pecoris</name>
    <dbReference type="NCBI Taxonomy" id="2733571"/>
    <lineage>
        <taxon>Bacteria</taxon>
        <taxon>Bacillati</taxon>
        <taxon>Actinomycetota</taxon>
        <taxon>Actinomycetes</taxon>
        <taxon>Actinomycetales</taxon>
        <taxon>Actinomycetaceae</taxon>
        <taxon>Trueperella</taxon>
    </lineage>
</organism>
<evidence type="ECO:0000313" key="2">
    <source>
        <dbReference type="Proteomes" id="UP000594961"/>
    </source>
</evidence>
<sequence>MGIISGIIEFIIDATFISDLIDVLLRPFRSAKPVKNRPRSRAAYGNDSGALILGQVVTARLKGHGTSKAVVVDPDAVYLVRLTDRPGPGAFELASLERTKVGRQYAVMGEVFAAKESWCRAIRGQKHLGKADFERLQEMLPRE</sequence>
<dbReference type="EMBL" id="CP063212">
    <property type="protein sequence ID" value="QOR46979.1"/>
    <property type="molecule type" value="Genomic_DNA"/>
</dbReference>
<protein>
    <submittedName>
        <fullName evidence="1">Uncharacterized protein</fullName>
    </submittedName>
</protein>
<accession>A0A7M1QY73</accession>
<evidence type="ECO:0000313" key="1">
    <source>
        <dbReference type="EMBL" id="QOR46979.1"/>
    </source>
</evidence>
<dbReference type="AlphaFoldDB" id="A0A7M1QY73"/>
<proteinExistence type="predicted"/>
<dbReference type="RefSeq" id="WP_197552070.1">
    <property type="nucleotide sequence ID" value="NZ_CP063212.1"/>
</dbReference>
<dbReference type="Proteomes" id="UP000594961">
    <property type="component" value="Chromosome"/>
</dbReference>
<name>A0A7M1QY73_9ACTO</name>